<protein>
    <submittedName>
        <fullName evidence="2">Uncharacterized protein</fullName>
    </submittedName>
</protein>
<evidence type="ECO:0000313" key="2">
    <source>
        <dbReference type="EMBL" id="KAH3685513.1"/>
    </source>
</evidence>
<keyword evidence="3" id="KW-1185">Reference proteome</keyword>
<keyword evidence="1" id="KW-1133">Transmembrane helix</keyword>
<keyword evidence="1" id="KW-0812">Transmembrane</keyword>
<dbReference type="EMBL" id="JAEUBG010001950">
    <property type="protein sequence ID" value="KAH3685513.1"/>
    <property type="molecule type" value="Genomic_DNA"/>
</dbReference>
<evidence type="ECO:0000313" key="3">
    <source>
        <dbReference type="Proteomes" id="UP000774326"/>
    </source>
</evidence>
<dbReference type="AlphaFoldDB" id="A0A9P8Q7I1"/>
<feature type="transmembrane region" description="Helical" evidence="1">
    <location>
        <begin position="20"/>
        <end position="37"/>
    </location>
</feature>
<proteinExistence type="predicted"/>
<name>A0A9P8Q7I1_WICPI</name>
<reference evidence="2" key="2">
    <citation type="submission" date="2021-01" db="EMBL/GenBank/DDBJ databases">
        <authorList>
            <person name="Schikora-Tamarit M.A."/>
        </authorList>
    </citation>
    <scope>NUCLEOTIDE SEQUENCE</scope>
    <source>
        <strain evidence="2">CBS2887</strain>
    </source>
</reference>
<dbReference type="Proteomes" id="UP000774326">
    <property type="component" value="Unassembled WGS sequence"/>
</dbReference>
<evidence type="ECO:0000256" key="1">
    <source>
        <dbReference type="SAM" id="Phobius"/>
    </source>
</evidence>
<accession>A0A9P8Q7I1</accession>
<keyword evidence="1" id="KW-0472">Membrane</keyword>
<comment type="caution">
    <text evidence="2">The sequence shown here is derived from an EMBL/GenBank/DDBJ whole genome shotgun (WGS) entry which is preliminary data.</text>
</comment>
<sequence length="98" mass="10441">MLENLSNVFLDVWLEVDINVGATLFLPFLITTLFNLASCGCNGRRVFGELTVLGELTFGAGGCLGESPDLGCSNLINASKCLSLCVFKYSLALSSNNN</sequence>
<reference evidence="2" key="1">
    <citation type="journal article" date="2021" name="Open Biol.">
        <title>Shared evolutionary footprints suggest mitochondrial oxidative damage underlies multiple complex I losses in fungi.</title>
        <authorList>
            <person name="Schikora-Tamarit M.A."/>
            <person name="Marcet-Houben M."/>
            <person name="Nosek J."/>
            <person name="Gabaldon T."/>
        </authorList>
    </citation>
    <scope>NUCLEOTIDE SEQUENCE</scope>
    <source>
        <strain evidence="2">CBS2887</strain>
    </source>
</reference>
<organism evidence="2 3">
    <name type="scientific">Wickerhamomyces pijperi</name>
    <name type="common">Yeast</name>
    <name type="synonym">Pichia pijperi</name>
    <dbReference type="NCBI Taxonomy" id="599730"/>
    <lineage>
        <taxon>Eukaryota</taxon>
        <taxon>Fungi</taxon>
        <taxon>Dikarya</taxon>
        <taxon>Ascomycota</taxon>
        <taxon>Saccharomycotina</taxon>
        <taxon>Saccharomycetes</taxon>
        <taxon>Phaffomycetales</taxon>
        <taxon>Wickerhamomycetaceae</taxon>
        <taxon>Wickerhamomyces</taxon>
    </lineage>
</organism>
<gene>
    <name evidence="2" type="ORF">WICPIJ_003517</name>
</gene>